<gene>
    <name evidence="2" type="ORF">S01H4_19473</name>
</gene>
<proteinExistence type="predicted"/>
<feature type="transmembrane region" description="Helical" evidence="1">
    <location>
        <begin position="79"/>
        <end position="98"/>
    </location>
</feature>
<keyword evidence="1" id="KW-0472">Membrane</keyword>
<organism evidence="2">
    <name type="scientific">marine sediment metagenome</name>
    <dbReference type="NCBI Taxonomy" id="412755"/>
    <lineage>
        <taxon>unclassified sequences</taxon>
        <taxon>metagenomes</taxon>
        <taxon>ecological metagenomes</taxon>
    </lineage>
</organism>
<evidence type="ECO:0000313" key="2">
    <source>
        <dbReference type="EMBL" id="GAG56697.1"/>
    </source>
</evidence>
<sequence length="292" mass="33635">MKTGYSKKIEAQSRQSTREVVIEEKNGKPSPREVPKIWRVNPSYSHNNNAISIARIIVLTAIETFFIGAIYLLSLSLTISVSVGVVIIVGFLLVFYDGGDLIINLFRSTIHITLFENILSFWEKHDQSTIYFTNKKDLIHNGVQIFRVAEIPENIHASMNLFLKSLSEYKNMIQFTYQVVQTPRISVKVTDDSEQVRRFPDRHTAIYFCVNYAVNGILTRNKLQLLKQRIRYVGNILRNNFIGNFHHFKIVLLSGGELLNALRTYFLKIPQDADEEEFTSTRRVSLSLKFIA</sequence>
<protein>
    <submittedName>
        <fullName evidence="2">Uncharacterized protein</fullName>
    </submittedName>
</protein>
<dbReference type="EMBL" id="BART01008688">
    <property type="protein sequence ID" value="GAG56697.1"/>
    <property type="molecule type" value="Genomic_DNA"/>
</dbReference>
<accession>X0ZES8</accession>
<evidence type="ECO:0000256" key="1">
    <source>
        <dbReference type="SAM" id="Phobius"/>
    </source>
</evidence>
<feature type="non-terminal residue" evidence="2">
    <location>
        <position position="292"/>
    </location>
</feature>
<feature type="transmembrane region" description="Helical" evidence="1">
    <location>
        <begin position="53"/>
        <end position="73"/>
    </location>
</feature>
<dbReference type="AlphaFoldDB" id="X0ZES8"/>
<name>X0ZES8_9ZZZZ</name>
<comment type="caution">
    <text evidence="2">The sequence shown here is derived from an EMBL/GenBank/DDBJ whole genome shotgun (WGS) entry which is preliminary data.</text>
</comment>
<keyword evidence="1" id="KW-1133">Transmembrane helix</keyword>
<keyword evidence="1" id="KW-0812">Transmembrane</keyword>
<reference evidence="2" key="1">
    <citation type="journal article" date="2014" name="Front. Microbiol.">
        <title>High frequency of phylogenetically diverse reductive dehalogenase-homologous genes in deep subseafloor sedimentary metagenomes.</title>
        <authorList>
            <person name="Kawai M."/>
            <person name="Futagami T."/>
            <person name="Toyoda A."/>
            <person name="Takaki Y."/>
            <person name="Nishi S."/>
            <person name="Hori S."/>
            <person name="Arai W."/>
            <person name="Tsubouchi T."/>
            <person name="Morono Y."/>
            <person name="Uchiyama I."/>
            <person name="Ito T."/>
            <person name="Fujiyama A."/>
            <person name="Inagaki F."/>
            <person name="Takami H."/>
        </authorList>
    </citation>
    <scope>NUCLEOTIDE SEQUENCE</scope>
    <source>
        <strain evidence="2">Expedition CK06-06</strain>
    </source>
</reference>